<feature type="transmembrane region" description="Helical" evidence="7">
    <location>
        <begin position="137"/>
        <end position="155"/>
    </location>
</feature>
<organism evidence="8">
    <name type="scientific">Aphanomyces astaci</name>
    <name type="common">Crayfish plague agent</name>
    <dbReference type="NCBI Taxonomy" id="112090"/>
    <lineage>
        <taxon>Eukaryota</taxon>
        <taxon>Sar</taxon>
        <taxon>Stramenopiles</taxon>
        <taxon>Oomycota</taxon>
        <taxon>Saprolegniomycetes</taxon>
        <taxon>Saprolegniales</taxon>
        <taxon>Verrucalvaceae</taxon>
        <taxon>Aphanomyces</taxon>
    </lineage>
</organism>
<keyword evidence="3 7" id="KW-0813">Transport</keyword>
<accession>W4G7M1</accession>
<reference evidence="8" key="1">
    <citation type="submission" date="2013-12" db="EMBL/GenBank/DDBJ databases">
        <title>The Genome Sequence of Aphanomyces astaci APO3.</title>
        <authorList>
            <consortium name="The Broad Institute Genomics Platform"/>
            <person name="Russ C."/>
            <person name="Tyler B."/>
            <person name="van West P."/>
            <person name="Dieguez-Uribeondo J."/>
            <person name="Young S.K."/>
            <person name="Zeng Q."/>
            <person name="Gargeya S."/>
            <person name="Fitzgerald M."/>
            <person name="Abouelleil A."/>
            <person name="Alvarado L."/>
            <person name="Chapman S.B."/>
            <person name="Gainer-Dewar J."/>
            <person name="Goldberg J."/>
            <person name="Griggs A."/>
            <person name="Gujja S."/>
            <person name="Hansen M."/>
            <person name="Howarth C."/>
            <person name="Imamovic A."/>
            <person name="Ireland A."/>
            <person name="Larimer J."/>
            <person name="McCowan C."/>
            <person name="Murphy C."/>
            <person name="Pearson M."/>
            <person name="Poon T.W."/>
            <person name="Priest M."/>
            <person name="Roberts A."/>
            <person name="Saif S."/>
            <person name="Shea T."/>
            <person name="Sykes S."/>
            <person name="Wortman J."/>
            <person name="Nusbaum C."/>
            <person name="Birren B."/>
        </authorList>
    </citation>
    <scope>NUCLEOTIDE SEQUENCE [LARGE SCALE GENOMIC DNA]</scope>
    <source>
        <strain evidence="8">APO3</strain>
    </source>
</reference>
<evidence type="ECO:0000256" key="3">
    <source>
        <dbReference type="ARBA" id="ARBA00022448"/>
    </source>
</evidence>
<feature type="transmembrane region" description="Helical" evidence="7">
    <location>
        <begin position="340"/>
        <end position="359"/>
    </location>
</feature>
<dbReference type="SUPFAM" id="SSF103473">
    <property type="entry name" value="MFS general substrate transporter"/>
    <property type="match status" value="2"/>
</dbReference>
<keyword evidence="5 7" id="KW-1133">Transmembrane helix</keyword>
<feature type="transmembrane region" description="Helical" evidence="7">
    <location>
        <begin position="201"/>
        <end position="222"/>
    </location>
</feature>
<dbReference type="GO" id="GO:0005381">
    <property type="term" value="F:iron ion transmembrane transporter activity"/>
    <property type="evidence" value="ECO:0007669"/>
    <property type="project" value="UniProtKB-UniRule"/>
</dbReference>
<feature type="transmembrane region" description="Helical" evidence="7">
    <location>
        <begin position="167"/>
        <end position="189"/>
    </location>
</feature>
<dbReference type="RefSeq" id="XP_009835458.1">
    <property type="nucleotide sequence ID" value="XM_009837156.1"/>
</dbReference>
<feature type="transmembrane region" description="Helical" evidence="7">
    <location>
        <begin position="38"/>
        <end position="62"/>
    </location>
</feature>
<comment type="function">
    <text evidence="7">May be involved in iron transport and iron homeostasis.</text>
</comment>
<feature type="transmembrane region" description="Helical" evidence="7">
    <location>
        <begin position="414"/>
        <end position="434"/>
    </location>
</feature>
<dbReference type="EMBL" id="KI913142">
    <property type="protein sequence ID" value="ETV74953.1"/>
    <property type="molecule type" value="Genomic_DNA"/>
</dbReference>
<keyword evidence="4 7" id="KW-0812">Transmembrane</keyword>
<evidence type="ECO:0000256" key="6">
    <source>
        <dbReference type="ARBA" id="ARBA00023136"/>
    </source>
</evidence>
<evidence type="ECO:0000256" key="7">
    <source>
        <dbReference type="RuleBase" id="RU365065"/>
    </source>
</evidence>
<evidence type="ECO:0000256" key="1">
    <source>
        <dbReference type="ARBA" id="ARBA00004141"/>
    </source>
</evidence>
<gene>
    <name evidence="8" type="ORF">H257_10564</name>
</gene>
<comment type="subcellular location">
    <subcellularLocation>
        <location evidence="1 7">Membrane</location>
        <topology evidence="1 7">Multi-pass membrane protein</topology>
    </subcellularLocation>
</comment>
<dbReference type="InterPro" id="IPR036259">
    <property type="entry name" value="MFS_trans_sf"/>
</dbReference>
<dbReference type="GO" id="GO:0016020">
    <property type="term" value="C:membrane"/>
    <property type="evidence" value="ECO:0007669"/>
    <property type="project" value="UniProtKB-SubCell"/>
</dbReference>
<keyword evidence="6 7" id="KW-0472">Membrane</keyword>
<sequence>MDRTVVASVVVGAGCLVLCAVGAGCVGYPNKCPVEGAYVIPMAIVAVASLVPVVAIWVAAFIDSRRRSHSSSKSKPDELTSLVPSTSVSDAAARIPVYMYASHFMSSWGDRMWQFAIPLLFMEIFVDTLLPSALFSLVVYIVGVATVPVVGAWIDHTNRLRVMRVSILIENGCIIASTIALGSILYVLSSEPATTTPGVHWSWPMIGLFGVTVVAGAVGQAYTDAQTLSIQQDWVVVVARETGVPLGDWNASLRRIDLICKLASPVAFGLIMDFAGDAPMTRAATGAAVVGVWNLLAAPLEYCMRVDTYHFVPALHDQPNQLKKKPTLNFTQYFASWTEYFNHPTFLASFSFCALYMTVLTGDGLNSAYLQWRGVPLSLLGLSSGLGGLFGFLGTLLFPVLLACLGSIERVSVWSVWCFWATLVPVWVACVWYGESSVSDYIMMVAVLFSRMWLWSCDLGETQIMQEWVEADRRGSINAMQNATSKLFYIAVLLVSVFCSDPREFVTLVSVSVGAVLSSAIGFTVWYARHVKK</sequence>
<dbReference type="STRING" id="112090.W4G7M1"/>
<dbReference type="VEuPathDB" id="FungiDB:H257_10564"/>
<dbReference type="PROSITE" id="PS51257">
    <property type="entry name" value="PROKAR_LIPOPROTEIN"/>
    <property type="match status" value="1"/>
</dbReference>
<dbReference type="InterPro" id="IPR009716">
    <property type="entry name" value="Ferroportin-1"/>
</dbReference>
<keyword evidence="7" id="KW-0406">Ion transport</keyword>
<protein>
    <recommendedName>
        <fullName evidence="7">Solute carrier family 40 member</fullName>
    </recommendedName>
</protein>
<feature type="transmembrane region" description="Helical" evidence="7">
    <location>
        <begin position="505"/>
        <end position="528"/>
    </location>
</feature>
<comment type="similarity">
    <text evidence="2 7">Belongs to the ferroportin (FP) (TC 2.A.100) family. SLC40A subfamily.</text>
</comment>
<evidence type="ECO:0000256" key="4">
    <source>
        <dbReference type="ARBA" id="ARBA00022692"/>
    </source>
</evidence>
<dbReference type="PANTHER" id="PTHR11660">
    <property type="entry name" value="SOLUTE CARRIER FAMILY 40 MEMBER"/>
    <property type="match status" value="1"/>
</dbReference>
<evidence type="ECO:0000256" key="5">
    <source>
        <dbReference type="ARBA" id="ARBA00022989"/>
    </source>
</evidence>
<name>W4G7M1_APHAT</name>
<dbReference type="Gene3D" id="1.20.1250.20">
    <property type="entry name" value="MFS general substrate transporter like domains"/>
    <property type="match status" value="1"/>
</dbReference>
<dbReference type="OrthoDB" id="648861at2759"/>
<feature type="transmembrane region" description="Helical" evidence="7">
    <location>
        <begin position="379"/>
        <end position="402"/>
    </location>
</feature>
<evidence type="ECO:0000313" key="8">
    <source>
        <dbReference type="EMBL" id="ETV74953.1"/>
    </source>
</evidence>
<proteinExistence type="inferred from homology"/>
<dbReference type="AlphaFoldDB" id="W4G7M1"/>
<comment type="caution">
    <text evidence="7">Lacks conserved residue(s) required for the propagation of feature annotation.</text>
</comment>
<evidence type="ECO:0000256" key="2">
    <source>
        <dbReference type="ARBA" id="ARBA00006279"/>
    </source>
</evidence>
<dbReference type="Pfam" id="PF06963">
    <property type="entry name" value="FPN1"/>
    <property type="match status" value="1"/>
</dbReference>
<dbReference type="GeneID" id="20812560"/>
<dbReference type="PANTHER" id="PTHR11660:SF57">
    <property type="entry name" value="SOLUTE CARRIER FAMILY 40 MEMBER"/>
    <property type="match status" value="1"/>
</dbReference>